<evidence type="ECO:0000256" key="2">
    <source>
        <dbReference type="ARBA" id="ARBA00022821"/>
    </source>
</evidence>
<dbReference type="InParanoid" id="A0A251RVW6"/>
<keyword evidence="5" id="KW-0010">Activator</keyword>
<dbReference type="PRINTS" id="PR00367">
    <property type="entry name" value="ETHRSPELEMNT"/>
</dbReference>
<evidence type="ECO:0000256" key="6">
    <source>
        <dbReference type="ARBA" id="ARBA00023163"/>
    </source>
</evidence>
<dbReference type="Gene3D" id="3.30.730.10">
    <property type="entry name" value="AP2/ERF domain"/>
    <property type="match status" value="1"/>
</dbReference>
<keyword evidence="6" id="KW-0804">Transcription</keyword>
<evidence type="ECO:0000313" key="13">
    <source>
        <dbReference type="Proteomes" id="UP000215914"/>
    </source>
</evidence>
<sequence>MAHTKTTNLSSPSSFSSSSSSTASTRPNNSSPSQQPRSSTKTKNNNNKHPVYRGVRLRRWGKWVSEIRQPRQKTRIWLGSFPTPEMAARAHDVAALSIKGNAAILNFPQLKDTLPRPASRSPRDVQVAAAKAASMHVSLSPVHAKPPSLLLNDDDDDVVCNDELGEIVELPNLDGWFESSEMEVVVETMDGWMYPAWAVADSDGLTGTG</sequence>
<proteinExistence type="inferred from homology"/>
<evidence type="ECO:0000313" key="11">
    <source>
        <dbReference type="EMBL" id="KAF5758235.1"/>
    </source>
</evidence>
<comment type="subcellular location">
    <subcellularLocation>
        <location evidence="1">Nucleus</location>
    </subcellularLocation>
</comment>
<dbReference type="Gramene" id="mRNA:HanXRQr2_Chr16g0726961">
    <property type="protein sequence ID" value="CDS:HanXRQr2_Chr16g0726961.1"/>
    <property type="gene ID" value="HanXRQr2_Chr16g0726961"/>
</dbReference>
<keyword evidence="3" id="KW-0805">Transcription regulation</keyword>
<dbReference type="Pfam" id="PF00847">
    <property type="entry name" value="AP2"/>
    <property type="match status" value="1"/>
</dbReference>
<name>A0A251RVW6_HELAN</name>
<dbReference type="InterPro" id="IPR016177">
    <property type="entry name" value="DNA-bd_dom_sf"/>
</dbReference>
<accession>A0A251RVW6</accession>
<evidence type="ECO:0000256" key="1">
    <source>
        <dbReference type="ARBA" id="ARBA00004123"/>
    </source>
</evidence>
<dbReference type="GO" id="GO:0005634">
    <property type="term" value="C:nucleus"/>
    <property type="evidence" value="ECO:0007669"/>
    <property type="project" value="UniProtKB-SubCell"/>
</dbReference>
<evidence type="ECO:0000256" key="8">
    <source>
        <dbReference type="ARBA" id="ARBA00024343"/>
    </source>
</evidence>
<dbReference type="AlphaFoldDB" id="A0A251RVW6"/>
<dbReference type="GO" id="GO:0003700">
    <property type="term" value="F:DNA-binding transcription factor activity"/>
    <property type="evidence" value="ECO:0007669"/>
    <property type="project" value="InterPro"/>
</dbReference>
<dbReference type="InterPro" id="IPR001471">
    <property type="entry name" value="AP2/ERF_dom"/>
</dbReference>
<dbReference type="CDD" id="cd00018">
    <property type="entry name" value="AP2"/>
    <property type="match status" value="1"/>
</dbReference>
<dbReference type="InterPro" id="IPR036955">
    <property type="entry name" value="AP2/ERF_dom_sf"/>
</dbReference>
<organism evidence="12 13">
    <name type="scientific">Helianthus annuus</name>
    <name type="common">Common sunflower</name>
    <dbReference type="NCBI Taxonomy" id="4232"/>
    <lineage>
        <taxon>Eukaryota</taxon>
        <taxon>Viridiplantae</taxon>
        <taxon>Streptophyta</taxon>
        <taxon>Embryophyta</taxon>
        <taxon>Tracheophyta</taxon>
        <taxon>Spermatophyta</taxon>
        <taxon>Magnoliopsida</taxon>
        <taxon>eudicotyledons</taxon>
        <taxon>Gunneridae</taxon>
        <taxon>Pentapetalae</taxon>
        <taxon>asterids</taxon>
        <taxon>campanulids</taxon>
        <taxon>Asterales</taxon>
        <taxon>Asteraceae</taxon>
        <taxon>Asteroideae</taxon>
        <taxon>Heliantheae alliance</taxon>
        <taxon>Heliantheae</taxon>
        <taxon>Helianthus</taxon>
    </lineage>
</organism>
<dbReference type="SUPFAM" id="SSF54171">
    <property type="entry name" value="DNA-binding domain"/>
    <property type="match status" value="1"/>
</dbReference>
<evidence type="ECO:0000313" key="12">
    <source>
        <dbReference type="EMBL" id="OTF90590.1"/>
    </source>
</evidence>
<dbReference type="PROSITE" id="PS51032">
    <property type="entry name" value="AP2_ERF"/>
    <property type="match status" value="1"/>
</dbReference>
<evidence type="ECO:0000256" key="3">
    <source>
        <dbReference type="ARBA" id="ARBA00023015"/>
    </source>
</evidence>
<gene>
    <name evidence="12" type="ORF">HannXRQ_Chr16g0501271</name>
    <name evidence="11" type="ORF">HanXRQr2_Chr16g0726961</name>
</gene>
<keyword evidence="2" id="KW-0611">Plant defense</keyword>
<evidence type="ECO:0000256" key="7">
    <source>
        <dbReference type="ARBA" id="ARBA00023242"/>
    </source>
</evidence>
<dbReference type="EMBL" id="MNCJ02000331">
    <property type="protein sequence ID" value="KAF5758235.1"/>
    <property type="molecule type" value="Genomic_DNA"/>
</dbReference>
<keyword evidence="13" id="KW-1185">Reference proteome</keyword>
<feature type="region of interest" description="Disordered" evidence="9">
    <location>
        <begin position="1"/>
        <end position="54"/>
    </location>
</feature>
<dbReference type="OrthoDB" id="1932364at2759"/>
<dbReference type="FunFam" id="3.30.730.10:FF:000001">
    <property type="entry name" value="Ethylene-responsive transcription factor 2"/>
    <property type="match status" value="1"/>
</dbReference>
<dbReference type="EMBL" id="CM007905">
    <property type="protein sequence ID" value="OTF90590.1"/>
    <property type="molecule type" value="Genomic_DNA"/>
</dbReference>
<dbReference type="InterPro" id="IPR051032">
    <property type="entry name" value="AP2/ERF_TF_ERF_subfamily"/>
</dbReference>
<protein>
    <submittedName>
        <fullName evidence="12">Putative DNA-binding domain-containing protein</fullName>
    </submittedName>
    <submittedName>
        <fullName evidence="11">Transcription factor AP2-EREBP family</fullName>
    </submittedName>
</protein>
<dbReference type="SMART" id="SM00380">
    <property type="entry name" value="AP2"/>
    <property type="match status" value="1"/>
</dbReference>
<dbReference type="GO" id="GO:0006952">
    <property type="term" value="P:defense response"/>
    <property type="evidence" value="ECO:0007669"/>
    <property type="project" value="UniProtKB-KW"/>
</dbReference>
<reference evidence="12" key="2">
    <citation type="submission" date="2017-02" db="EMBL/GenBank/DDBJ databases">
        <title>Sunflower complete genome.</title>
        <authorList>
            <person name="Langlade N."/>
            <person name="Munos S."/>
        </authorList>
    </citation>
    <scope>NUCLEOTIDE SEQUENCE [LARGE SCALE GENOMIC DNA]</scope>
    <source>
        <tissue evidence="12">Leaves</tissue>
    </source>
</reference>
<feature type="domain" description="AP2/ERF" evidence="10">
    <location>
        <begin position="51"/>
        <end position="108"/>
    </location>
</feature>
<keyword evidence="4 12" id="KW-0238">DNA-binding</keyword>
<keyword evidence="7" id="KW-0539">Nucleus</keyword>
<dbReference type="OMA" id="QVWSCEN"/>
<evidence type="ECO:0000259" key="10">
    <source>
        <dbReference type="PROSITE" id="PS51032"/>
    </source>
</evidence>
<dbReference type="GO" id="GO:0003677">
    <property type="term" value="F:DNA binding"/>
    <property type="evidence" value="ECO:0007669"/>
    <property type="project" value="UniProtKB-KW"/>
</dbReference>
<dbReference type="PANTHER" id="PTHR31985">
    <property type="entry name" value="ETHYLENE-RESPONSIVE TRANSCRIPTION FACTOR ERF042-RELATED"/>
    <property type="match status" value="1"/>
</dbReference>
<feature type="compositionally biased region" description="Low complexity" evidence="9">
    <location>
        <begin position="7"/>
        <end position="48"/>
    </location>
</feature>
<comment type="similarity">
    <text evidence="8">Belongs to the AP2/ERF transcription factor family. ERF subfamily.</text>
</comment>
<evidence type="ECO:0000256" key="4">
    <source>
        <dbReference type="ARBA" id="ARBA00023125"/>
    </source>
</evidence>
<dbReference type="Proteomes" id="UP000215914">
    <property type="component" value="Chromosome 16"/>
</dbReference>
<reference evidence="11" key="3">
    <citation type="submission" date="2020-06" db="EMBL/GenBank/DDBJ databases">
        <title>Helianthus annuus Genome sequencing and assembly Release 2.</title>
        <authorList>
            <person name="Gouzy J."/>
            <person name="Langlade N."/>
            <person name="Munos S."/>
        </authorList>
    </citation>
    <scope>NUCLEOTIDE SEQUENCE</scope>
    <source>
        <tissue evidence="11">Leaves</tissue>
    </source>
</reference>
<evidence type="ECO:0000256" key="9">
    <source>
        <dbReference type="SAM" id="MobiDB-lite"/>
    </source>
</evidence>
<evidence type="ECO:0000256" key="5">
    <source>
        <dbReference type="ARBA" id="ARBA00023159"/>
    </source>
</evidence>
<dbReference type="PANTHER" id="PTHR31985:SF183">
    <property type="entry name" value="DEHYDRATION-RESPONSIVE ELEMENT-BINDING PROTEIN 3-LIKE"/>
    <property type="match status" value="1"/>
</dbReference>
<reference evidence="11 13" key="1">
    <citation type="journal article" date="2017" name="Nature">
        <title>The sunflower genome provides insights into oil metabolism, flowering and Asterid evolution.</title>
        <authorList>
            <person name="Badouin H."/>
            <person name="Gouzy J."/>
            <person name="Grassa C.J."/>
            <person name="Murat F."/>
            <person name="Staton S.E."/>
            <person name="Cottret L."/>
            <person name="Lelandais-Briere C."/>
            <person name="Owens G.L."/>
            <person name="Carrere S."/>
            <person name="Mayjonade B."/>
            <person name="Legrand L."/>
            <person name="Gill N."/>
            <person name="Kane N.C."/>
            <person name="Bowers J.E."/>
            <person name="Hubner S."/>
            <person name="Bellec A."/>
            <person name="Berard A."/>
            <person name="Berges H."/>
            <person name="Blanchet N."/>
            <person name="Boniface M.C."/>
            <person name="Brunel D."/>
            <person name="Catrice O."/>
            <person name="Chaidir N."/>
            <person name="Claudel C."/>
            <person name="Donnadieu C."/>
            <person name="Faraut T."/>
            <person name="Fievet G."/>
            <person name="Helmstetter N."/>
            <person name="King M."/>
            <person name="Knapp S.J."/>
            <person name="Lai Z."/>
            <person name="Le Paslier M.C."/>
            <person name="Lippi Y."/>
            <person name="Lorenzon L."/>
            <person name="Mandel J.R."/>
            <person name="Marage G."/>
            <person name="Marchand G."/>
            <person name="Marquand E."/>
            <person name="Bret-Mestries E."/>
            <person name="Morien E."/>
            <person name="Nambeesan S."/>
            <person name="Nguyen T."/>
            <person name="Pegot-Espagnet P."/>
            <person name="Pouilly N."/>
            <person name="Raftis F."/>
            <person name="Sallet E."/>
            <person name="Schiex T."/>
            <person name="Thomas J."/>
            <person name="Vandecasteele C."/>
            <person name="Vares D."/>
            <person name="Vear F."/>
            <person name="Vautrin S."/>
            <person name="Crespi M."/>
            <person name="Mangin B."/>
            <person name="Burke J.M."/>
            <person name="Salse J."/>
            <person name="Munos S."/>
            <person name="Vincourt P."/>
            <person name="Rieseberg L.H."/>
            <person name="Langlade N.B."/>
        </authorList>
    </citation>
    <scope>NUCLEOTIDE SEQUENCE [LARGE SCALE GENOMIC DNA]</scope>
    <source>
        <strain evidence="13">cv. SF193</strain>
        <tissue evidence="11">Leaves</tissue>
    </source>
</reference>